<dbReference type="EMBL" id="BLAL01000039">
    <property type="protein sequence ID" value="GES78505.1"/>
    <property type="molecule type" value="Genomic_DNA"/>
</dbReference>
<protein>
    <submittedName>
        <fullName evidence="1">Uncharacterized protein</fullName>
    </submittedName>
</protein>
<dbReference type="AlphaFoldDB" id="A0A8H3L224"/>
<organism evidence="1 2">
    <name type="scientific">Rhizophagus clarus</name>
    <dbReference type="NCBI Taxonomy" id="94130"/>
    <lineage>
        <taxon>Eukaryota</taxon>
        <taxon>Fungi</taxon>
        <taxon>Fungi incertae sedis</taxon>
        <taxon>Mucoromycota</taxon>
        <taxon>Glomeromycotina</taxon>
        <taxon>Glomeromycetes</taxon>
        <taxon>Glomerales</taxon>
        <taxon>Glomeraceae</taxon>
        <taxon>Rhizophagus</taxon>
    </lineage>
</organism>
<accession>A0A8H3L224</accession>
<comment type="caution">
    <text evidence="1">The sequence shown here is derived from an EMBL/GenBank/DDBJ whole genome shotgun (WGS) entry which is preliminary data.</text>
</comment>
<dbReference type="Proteomes" id="UP000615446">
    <property type="component" value="Unassembled WGS sequence"/>
</dbReference>
<name>A0A8H3L224_9GLOM</name>
<proteinExistence type="predicted"/>
<evidence type="ECO:0000313" key="2">
    <source>
        <dbReference type="Proteomes" id="UP000615446"/>
    </source>
</evidence>
<sequence length="74" mass="8553">MQECNVNACTIGGVITKTIGRSVSRINYVLIQKRDNEKDFTRIYTQSTFFDLYIYVIQNMLVRNKGLKKSDLSV</sequence>
<evidence type="ECO:0000313" key="1">
    <source>
        <dbReference type="EMBL" id="GES78505.1"/>
    </source>
</evidence>
<gene>
    <name evidence="1" type="ORF">RCL2_000581100</name>
</gene>
<reference evidence="1" key="1">
    <citation type="submission" date="2019-10" db="EMBL/GenBank/DDBJ databases">
        <title>Conservation and host-specific expression of non-tandemly repeated heterogenous ribosome RNA gene in arbuscular mycorrhizal fungi.</title>
        <authorList>
            <person name="Maeda T."/>
            <person name="Kobayashi Y."/>
            <person name="Nakagawa T."/>
            <person name="Ezawa T."/>
            <person name="Yamaguchi K."/>
            <person name="Bino T."/>
            <person name="Nishimoto Y."/>
            <person name="Shigenobu S."/>
            <person name="Kawaguchi M."/>
        </authorList>
    </citation>
    <scope>NUCLEOTIDE SEQUENCE</scope>
    <source>
        <strain evidence="1">HR1</strain>
    </source>
</reference>